<dbReference type="AlphaFoldDB" id="A0A1W0W5F7"/>
<organism evidence="1 2">
    <name type="scientific">Sorghum bicolor</name>
    <name type="common">Sorghum</name>
    <name type="synonym">Sorghum vulgare</name>
    <dbReference type="NCBI Taxonomy" id="4558"/>
    <lineage>
        <taxon>Eukaryota</taxon>
        <taxon>Viridiplantae</taxon>
        <taxon>Streptophyta</taxon>
        <taxon>Embryophyta</taxon>
        <taxon>Tracheophyta</taxon>
        <taxon>Spermatophyta</taxon>
        <taxon>Magnoliopsida</taxon>
        <taxon>Liliopsida</taxon>
        <taxon>Poales</taxon>
        <taxon>Poaceae</taxon>
        <taxon>PACMAD clade</taxon>
        <taxon>Panicoideae</taxon>
        <taxon>Andropogonodae</taxon>
        <taxon>Andropogoneae</taxon>
        <taxon>Sorghinae</taxon>
        <taxon>Sorghum</taxon>
    </lineage>
</organism>
<sequence length="129" mass="14492">METDADARMVFSARTASFLGLLADTYYPGVCGLEIPLSDLYRLVALKDMQKALTQHRLPLSARLLAAACMRACVCVSVGEERSSVRRTQNERHSQLACNLQIQMRANQGLVYFHEKFAKFFTFPVTSNL</sequence>
<dbReference type="Gramene" id="OQU89602">
    <property type="protein sequence ID" value="OQU89602"/>
    <property type="gene ID" value="SORBI_3002G221450"/>
</dbReference>
<keyword evidence="2" id="KW-1185">Reference proteome</keyword>
<reference evidence="1 2" key="1">
    <citation type="journal article" date="2009" name="Nature">
        <title>The Sorghum bicolor genome and the diversification of grasses.</title>
        <authorList>
            <person name="Paterson A.H."/>
            <person name="Bowers J.E."/>
            <person name="Bruggmann R."/>
            <person name="Dubchak I."/>
            <person name="Grimwood J."/>
            <person name="Gundlach H."/>
            <person name="Haberer G."/>
            <person name="Hellsten U."/>
            <person name="Mitros T."/>
            <person name="Poliakov A."/>
            <person name="Schmutz J."/>
            <person name="Spannagl M."/>
            <person name="Tang H."/>
            <person name="Wang X."/>
            <person name="Wicker T."/>
            <person name="Bharti A.K."/>
            <person name="Chapman J."/>
            <person name="Feltus F.A."/>
            <person name="Gowik U."/>
            <person name="Grigoriev I.V."/>
            <person name="Lyons E."/>
            <person name="Maher C.A."/>
            <person name="Martis M."/>
            <person name="Narechania A."/>
            <person name="Otillar R.P."/>
            <person name="Penning B.W."/>
            <person name="Salamov A.A."/>
            <person name="Wang Y."/>
            <person name="Zhang L."/>
            <person name="Carpita N.C."/>
            <person name="Freeling M."/>
            <person name="Gingle A.R."/>
            <person name="Hash C.T."/>
            <person name="Keller B."/>
            <person name="Klein P."/>
            <person name="Kresovich S."/>
            <person name="McCann M.C."/>
            <person name="Ming R."/>
            <person name="Peterson D.G."/>
            <person name="Mehboob-ur-Rahman"/>
            <person name="Ware D."/>
            <person name="Westhoff P."/>
            <person name="Mayer K.F."/>
            <person name="Messing J."/>
            <person name="Rokhsar D.S."/>
        </authorList>
    </citation>
    <scope>NUCLEOTIDE SEQUENCE [LARGE SCALE GENOMIC DNA]</scope>
    <source>
        <strain evidence="2">cv. BTx623</strain>
    </source>
</reference>
<reference evidence="2" key="2">
    <citation type="journal article" date="2018" name="Plant J.">
        <title>The Sorghum bicolor reference genome: improved assembly, gene annotations, a transcriptome atlas, and signatures of genome organization.</title>
        <authorList>
            <person name="McCormick R.F."/>
            <person name="Truong S.K."/>
            <person name="Sreedasyam A."/>
            <person name="Jenkins J."/>
            <person name="Shu S."/>
            <person name="Sims D."/>
            <person name="Kennedy M."/>
            <person name="Amirebrahimi M."/>
            <person name="Weers B.D."/>
            <person name="McKinley B."/>
            <person name="Mattison A."/>
            <person name="Morishige D.T."/>
            <person name="Grimwood J."/>
            <person name="Schmutz J."/>
            <person name="Mullet J.E."/>
        </authorList>
    </citation>
    <scope>NUCLEOTIDE SEQUENCE [LARGE SCALE GENOMIC DNA]</scope>
    <source>
        <strain evidence="2">cv. BTx623</strain>
    </source>
</reference>
<dbReference type="EMBL" id="CM000761">
    <property type="protein sequence ID" value="OQU89602.1"/>
    <property type="molecule type" value="Genomic_DNA"/>
</dbReference>
<dbReference type="InParanoid" id="A0A1W0W5F7"/>
<name>A0A1W0W5F7_SORBI</name>
<evidence type="ECO:0000313" key="1">
    <source>
        <dbReference type="EMBL" id="OQU89602.1"/>
    </source>
</evidence>
<protein>
    <submittedName>
        <fullName evidence="1">Uncharacterized protein</fullName>
    </submittedName>
</protein>
<accession>A0A1W0W5F7</accession>
<dbReference type="Proteomes" id="UP000000768">
    <property type="component" value="Chromosome 2"/>
</dbReference>
<evidence type="ECO:0000313" key="2">
    <source>
        <dbReference type="Proteomes" id="UP000000768"/>
    </source>
</evidence>
<proteinExistence type="predicted"/>
<gene>
    <name evidence="1" type="ORF">SORBI_3002G221450</name>
</gene>